<dbReference type="InterPro" id="IPR050482">
    <property type="entry name" value="Sensor_HK_TwoCompSys"/>
</dbReference>
<dbReference type="InterPro" id="IPR003594">
    <property type="entry name" value="HATPase_dom"/>
</dbReference>
<dbReference type="SUPFAM" id="SSF55874">
    <property type="entry name" value="ATPase domain of HSP90 chaperone/DNA topoisomerase II/histidine kinase"/>
    <property type="match status" value="1"/>
</dbReference>
<evidence type="ECO:0000256" key="2">
    <source>
        <dbReference type="ARBA" id="ARBA00012438"/>
    </source>
</evidence>
<comment type="caution">
    <text evidence="12">The sequence shown here is derived from an EMBL/GenBank/DDBJ whole genome shotgun (WGS) entry which is preliminary data.</text>
</comment>
<dbReference type="EMBL" id="VFPP01000001">
    <property type="protein sequence ID" value="TQM82915.1"/>
    <property type="molecule type" value="Genomic_DNA"/>
</dbReference>
<dbReference type="Pfam" id="PF02518">
    <property type="entry name" value="HATPase_c"/>
    <property type="match status" value="1"/>
</dbReference>
<dbReference type="Gene3D" id="3.30.565.10">
    <property type="entry name" value="Histidine kinase-like ATPase, C-terminal domain"/>
    <property type="match status" value="1"/>
</dbReference>
<dbReference type="GO" id="GO:0016020">
    <property type="term" value="C:membrane"/>
    <property type="evidence" value="ECO:0007669"/>
    <property type="project" value="InterPro"/>
</dbReference>
<evidence type="ECO:0000313" key="12">
    <source>
        <dbReference type="EMBL" id="TQM82915.1"/>
    </source>
</evidence>
<evidence type="ECO:0000259" key="11">
    <source>
        <dbReference type="Pfam" id="PF07730"/>
    </source>
</evidence>
<dbReference type="Gene3D" id="1.20.5.1930">
    <property type="match status" value="1"/>
</dbReference>
<feature type="domain" description="Histidine kinase/HSP90-like ATPase" evidence="10">
    <location>
        <begin position="312"/>
        <end position="397"/>
    </location>
</feature>
<comment type="catalytic activity">
    <reaction evidence="1">
        <text>ATP + protein L-histidine = ADP + protein N-phospho-L-histidine.</text>
        <dbReference type="EC" id="2.7.13.3"/>
    </reaction>
</comment>
<name>A0A543JJC2_9PSEU</name>
<reference evidence="12 13" key="1">
    <citation type="submission" date="2019-06" db="EMBL/GenBank/DDBJ databases">
        <title>Sequencing the genomes of 1000 actinobacteria strains.</title>
        <authorList>
            <person name="Klenk H.-P."/>
        </authorList>
    </citation>
    <scope>NUCLEOTIDE SEQUENCE [LARGE SCALE GENOMIC DNA]</scope>
    <source>
        <strain evidence="12 13">DSM 45456</strain>
    </source>
</reference>
<protein>
    <recommendedName>
        <fullName evidence="2">histidine kinase</fullName>
        <ecNumber evidence="2">2.7.13.3</ecNumber>
    </recommendedName>
</protein>
<evidence type="ECO:0000256" key="1">
    <source>
        <dbReference type="ARBA" id="ARBA00000085"/>
    </source>
</evidence>
<feature type="transmembrane region" description="Helical" evidence="9">
    <location>
        <begin position="88"/>
        <end position="121"/>
    </location>
</feature>
<gene>
    <name evidence="12" type="ORF">FHX81_5327</name>
</gene>
<proteinExistence type="predicted"/>
<evidence type="ECO:0000256" key="7">
    <source>
        <dbReference type="ARBA" id="ARBA00022840"/>
    </source>
</evidence>
<dbReference type="Proteomes" id="UP000316628">
    <property type="component" value="Unassembled WGS sequence"/>
</dbReference>
<evidence type="ECO:0000313" key="13">
    <source>
        <dbReference type="Proteomes" id="UP000316628"/>
    </source>
</evidence>
<evidence type="ECO:0000256" key="4">
    <source>
        <dbReference type="ARBA" id="ARBA00022679"/>
    </source>
</evidence>
<dbReference type="CDD" id="cd16917">
    <property type="entry name" value="HATPase_UhpB-NarQ-NarX-like"/>
    <property type="match status" value="1"/>
</dbReference>
<keyword evidence="9" id="KW-1133">Transmembrane helix</keyword>
<dbReference type="PANTHER" id="PTHR24421">
    <property type="entry name" value="NITRATE/NITRITE SENSOR PROTEIN NARX-RELATED"/>
    <property type="match status" value="1"/>
</dbReference>
<feature type="domain" description="Signal transduction histidine kinase subgroup 3 dimerisation and phosphoacceptor" evidence="11">
    <location>
        <begin position="211"/>
        <end position="277"/>
    </location>
</feature>
<keyword evidence="6 12" id="KW-0418">Kinase</keyword>
<dbReference type="PANTHER" id="PTHR24421:SF10">
    <property type="entry name" value="NITRATE_NITRITE SENSOR PROTEIN NARQ"/>
    <property type="match status" value="1"/>
</dbReference>
<evidence type="ECO:0000256" key="3">
    <source>
        <dbReference type="ARBA" id="ARBA00022553"/>
    </source>
</evidence>
<accession>A0A543JJC2</accession>
<dbReference type="EC" id="2.7.13.3" evidence="2"/>
<keyword evidence="9" id="KW-0812">Transmembrane</keyword>
<keyword evidence="13" id="KW-1185">Reference proteome</keyword>
<dbReference type="InterPro" id="IPR036890">
    <property type="entry name" value="HATPase_C_sf"/>
</dbReference>
<feature type="transmembrane region" description="Helical" evidence="9">
    <location>
        <begin position="133"/>
        <end position="166"/>
    </location>
</feature>
<keyword evidence="8" id="KW-0902">Two-component regulatory system</keyword>
<evidence type="ECO:0000256" key="6">
    <source>
        <dbReference type="ARBA" id="ARBA00022777"/>
    </source>
</evidence>
<dbReference type="InterPro" id="IPR011712">
    <property type="entry name" value="Sig_transdc_His_kin_sub3_dim/P"/>
</dbReference>
<keyword evidence="9" id="KW-0472">Membrane</keyword>
<keyword evidence="7" id="KW-0067">ATP-binding</keyword>
<feature type="transmembrane region" description="Helical" evidence="9">
    <location>
        <begin position="172"/>
        <end position="190"/>
    </location>
</feature>
<keyword evidence="4" id="KW-0808">Transferase</keyword>
<evidence type="ECO:0000256" key="9">
    <source>
        <dbReference type="SAM" id="Phobius"/>
    </source>
</evidence>
<organism evidence="12 13">
    <name type="scientific">Saccharothrix saharensis</name>
    <dbReference type="NCBI Taxonomy" id="571190"/>
    <lineage>
        <taxon>Bacteria</taxon>
        <taxon>Bacillati</taxon>
        <taxon>Actinomycetota</taxon>
        <taxon>Actinomycetes</taxon>
        <taxon>Pseudonocardiales</taxon>
        <taxon>Pseudonocardiaceae</taxon>
        <taxon>Saccharothrix</taxon>
    </lineage>
</organism>
<evidence type="ECO:0000256" key="5">
    <source>
        <dbReference type="ARBA" id="ARBA00022741"/>
    </source>
</evidence>
<dbReference type="Pfam" id="PF07730">
    <property type="entry name" value="HisKA_3"/>
    <property type="match status" value="1"/>
</dbReference>
<evidence type="ECO:0000256" key="8">
    <source>
        <dbReference type="ARBA" id="ARBA00023012"/>
    </source>
</evidence>
<dbReference type="GO" id="GO:0005524">
    <property type="term" value="F:ATP binding"/>
    <property type="evidence" value="ECO:0007669"/>
    <property type="project" value="UniProtKB-KW"/>
</dbReference>
<keyword evidence="5" id="KW-0547">Nucleotide-binding</keyword>
<evidence type="ECO:0000259" key="10">
    <source>
        <dbReference type="Pfam" id="PF02518"/>
    </source>
</evidence>
<dbReference type="GO" id="GO:0000155">
    <property type="term" value="F:phosphorelay sensor kinase activity"/>
    <property type="evidence" value="ECO:0007669"/>
    <property type="project" value="InterPro"/>
</dbReference>
<keyword evidence="3" id="KW-0597">Phosphoprotein</keyword>
<dbReference type="AlphaFoldDB" id="A0A543JJC2"/>
<sequence length="400" mass="42782">MWVRLRACYRGMTLRGGMCGRGLPPSIGAVIRTLLQVVLFRDRTRVFDGLRFRLPLMVLVLLYGLVIAIVVSSAYVSNEDPDGWWPLLFAIIAGSTALTLHSTLLAWRVATAGLVAMKLLMPSEPSVLGSWQWWWYVAVLLAVATAHRGRVVLLVALITSGVVFALGHPTDALQTTAILLPLILLGYAVGARGRAEQRFHEERDEKAALVERARIAREMHDVVAHHMSLVVVRCETAPYRIADLPEAGKREFAELGAAARAAITDMQQLLGVLRTDDQRVDRAPQPGLADIRSLHADASVTDAEVPAAVGLTAYRIVQEALTNAGRHAPGSATTVAVDLVGDRLRVVVRNTAGGPSRGGGGGHGLRGMAERVAVHGGALTAEPTADGGFEVLATIPVGEP</sequence>
<dbReference type="GO" id="GO:0046983">
    <property type="term" value="F:protein dimerization activity"/>
    <property type="evidence" value="ECO:0007669"/>
    <property type="project" value="InterPro"/>
</dbReference>
<feature type="transmembrane region" description="Helical" evidence="9">
    <location>
        <begin position="52"/>
        <end position="76"/>
    </location>
</feature>